<organism evidence="1 2">
    <name type="scientific">Racocetra persica</name>
    <dbReference type="NCBI Taxonomy" id="160502"/>
    <lineage>
        <taxon>Eukaryota</taxon>
        <taxon>Fungi</taxon>
        <taxon>Fungi incertae sedis</taxon>
        <taxon>Mucoromycota</taxon>
        <taxon>Glomeromycotina</taxon>
        <taxon>Glomeromycetes</taxon>
        <taxon>Diversisporales</taxon>
        <taxon>Gigasporaceae</taxon>
        <taxon>Racocetra</taxon>
    </lineage>
</organism>
<evidence type="ECO:0000313" key="2">
    <source>
        <dbReference type="Proteomes" id="UP000789920"/>
    </source>
</evidence>
<accession>A0ACA9PK65</accession>
<sequence>MGHSQSKFFNQFLFKRNNRKVTKRSENSECNNSECNDCNDKRVEQQINMNKEPSTSTISVIDVHRFIEGRRFRISMNATYTFPSDYKEATRFNESIKLMKRLFNYNYSAPVEQLLINGAKVLEIG</sequence>
<dbReference type="Proteomes" id="UP000789920">
    <property type="component" value="Unassembled WGS sequence"/>
</dbReference>
<gene>
    <name evidence="1" type="ORF">RPERSI_LOCUS10697</name>
</gene>
<proteinExistence type="predicted"/>
<name>A0ACA9PK65_9GLOM</name>
<reference evidence="1" key="1">
    <citation type="submission" date="2021-06" db="EMBL/GenBank/DDBJ databases">
        <authorList>
            <person name="Kallberg Y."/>
            <person name="Tangrot J."/>
            <person name="Rosling A."/>
        </authorList>
    </citation>
    <scope>NUCLEOTIDE SEQUENCE</scope>
    <source>
        <strain evidence="1">MA461A</strain>
    </source>
</reference>
<evidence type="ECO:0000313" key="1">
    <source>
        <dbReference type="EMBL" id="CAG8713280.1"/>
    </source>
</evidence>
<protein>
    <submittedName>
        <fullName evidence="1">21963_t:CDS:1</fullName>
    </submittedName>
</protein>
<comment type="caution">
    <text evidence="1">The sequence shown here is derived from an EMBL/GenBank/DDBJ whole genome shotgun (WGS) entry which is preliminary data.</text>
</comment>
<keyword evidence="2" id="KW-1185">Reference proteome</keyword>
<feature type="non-terminal residue" evidence="1">
    <location>
        <position position="125"/>
    </location>
</feature>
<dbReference type="EMBL" id="CAJVQC010021422">
    <property type="protein sequence ID" value="CAG8713280.1"/>
    <property type="molecule type" value="Genomic_DNA"/>
</dbReference>